<dbReference type="Proteomes" id="UP000568109">
    <property type="component" value="Unassembled WGS sequence"/>
</dbReference>
<evidence type="ECO:0000256" key="9">
    <source>
        <dbReference type="ARBA" id="ARBA00022932"/>
    </source>
</evidence>
<dbReference type="AlphaFoldDB" id="A0A851HA30"/>
<reference evidence="15 16" key="1">
    <citation type="submission" date="2020-06" db="EMBL/GenBank/DDBJ databases">
        <title>Draft genome sequence of Candidatus Phytoplasma pruni (X-disease group, subgroup 16SrIII-B) strain ChTDIII from Argentina.</title>
        <authorList>
            <person name="Fernandez F.D."/>
            <person name="Zuebert C."/>
            <person name="Huettel B."/>
            <person name="Kube M."/>
            <person name="Conci L.R."/>
        </authorList>
    </citation>
    <scope>NUCLEOTIDE SEQUENCE [LARGE SCALE GENOMIC DNA]</scope>
    <source>
        <strain evidence="15 16">ChTDIII</strain>
    </source>
</reference>
<evidence type="ECO:0000256" key="1">
    <source>
        <dbReference type="ARBA" id="ARBA00002266"/>
    </source>
</evidence>
<dbReference type="Gene3D" id="3.70.10.10">
    <property type="match status" value="1"/>
</dbReference>
<evidence type="ECO:0000256" key="11">
    <source>
        <dbReference type="PIRNR" id="PIRNR000804"/>
    </source>
</evidence>
<keyword evidence="16" id="KW-1185">Reference proteome</keyword>
<dbReference type="EMBL" id="JABUOH010000047">
    <property type="protein sequence ID" value="NWN45802.1"/>
    <property type="molecule type" value="Genomic_DNA"/>
</dbReference>
<dbReference type="GO" id="GO:0003677">
    <property type="term" value="F:DNA binding"/>
    <property type="evidence" value="ECO:0007669"/>
    <property type="project" value="UniProtKB-UniRule"/>
</dbReference>
<protein>
    <recommendedName>
        <fullName evidence="11">Beta sliding clamp</fullName>
    </recommendedName>
</protein>
<keyword evidence="7 11" id="KW-0548">Nucleotidyltransferase</keyword>
<dbReference type="GO" id="GO:0006271">
    <property type="term" value="P:DNA strand elongation involved in DNA replication"/>
    <property type="evidence" value="ECO:0007669"/>
    <property type="project" value="TreeGrafter"/>
</dbReference>
<evidence type="ECO:0000256" key="4">
    <source>
        <dbReference type="ARBA" id="ARBA00011400"/>
    </source>
</evidence>
<dbReference type="InterPro" id="IPR046938">
    <property type="entry name" value="DNA_clamp_sf"/>
</dbReference>
<evidence type="ECO:0000256" key="6">
    <source>
        <dbReference type="ARBA" id="ARBA00022679"/>
    </source>
</evidence>
<evidence type="ECO:0000256" key="10">
    <source>
        <dbReference type="ARBA" id="ARBA00023125"/>
    </source>
</evidence>
<dbReference type="SUPFAM" id="SSF55979">
    <property type="entry name" value="DNA clamp"/>
    <property type="match status" value="3"/>
</dbReference>
<feature type="domain" description="DNA polymerase III beta sliding clamp central" evidence="13">
    <location>
        <begin position="134"/>
        <end position="247"/>
    </location>
</feature>
<dbReference type="InterPro" id="IPR022635">
    <property type="entry name" value="DNA_polIII_beta_C"/>
</dbReference>
<dbReference type="GO" id="GO:0009360">
    <property type="term" value="C:DNA polymerase III complex"/>
    <property type="evidence" value="ECO:0007669"/>
    <property type="project" value="InterPro"/>
</dbReference>
<evidence type="ECO:0000259" key="12">
    <source>
        <dbReference type="Pfam" id="PF00712"/>
    </source>
</evidence>
<feature type="domain" description="DNA polymerase III beta sliding clamp C-terminal" evidence="14">
    <location>
        <begin position="256"/>
        <end position="375"/>
    </location>
</feature>
<evidence type="ECO:0000259" key="13">
    <source>
        <dbReference type="Pfam" id="PF02767"/>
    </source>
</evidence>
<dbReference type="RefSeq" id="WP_178734197.1">
    <property type="nucleotide sequence ID" value="NZ_JABUOH010000047.1"/>
</dbReference>
<dbReference type="PANTHER" id="PTHR30478:SF0">
    <property type="entry name" value="BETA SLIDING CLAMP"/>
    <property type="match status" value="1"/>
</dbReference>
<evidence type="ECO:0000256" key="3">
    <source>
        <dbReference type="ARBA" id="ARBA00010752"/>
    </source>
</evidence>
<dbReference type="Gene3D" id="3.10.150.10">
    <property type="entry name" value="DNA Polymerase III, subunit A, domain 2"/>
    <property type="match status" value="1"/>
</dbReference>
<dbReference type="PIRSF" id="PIRSF000804">
    <property type="entry name" value="DNA_pol_III_b"/>
    <property type="match status" value="1"/>
</dbReference>
<evidence type="ECO:0000313" key="15">
    <source>
        <dbReference type="EMBL" id="NWN45802.1"/>
    </source>
</evidence>
<proteinExistence type="inferred from homology"/>
<dbReference type="Pfam" id="PF00712">
    <property type="entry name" value="DNA_pol3_beta"/>
    <property type="match status" value="1"/>
</dbReference>
<comment type="subunit">
    <text evidence="4">Forms a ring-shaped head-to-tail homodimer around DNA which binds and tethers DNA polymerases and other proteins to the DNA. The DNA replisome complex has a single clamp-loading complex (3 tau and 1 each of delta, delta', psi and chi subunits) which binds 3 Pol III cores (1 core on the leading strand and 2 on the lagging strand) each with a beta sliding clamp dimer. Additional proteins in the replisome are other copies of gamma, psi and chi, Ssb, DNA helicase and RNA primase.</text>
</comment>
<dbReference type="InterPro" id="IPR001001">
    <property type="entry name" value="DNA_polIII_beta"/>
</dbReference>
<accession>A0A851HA30</accession>
<keyword evidence="6 11" id="KW-0808">Transferase</keyword>
<dbReference type="Pfam" id="PF02767">
    <property type="entry name" value="DNA_pol3_beta_2"/>
    <property type="match status" value="1"/>
</dbReference>
<organism evidence="15 16">
    <name type="scientific">Candidatus Phytoplasma pruni</name>
    <dbReference type="NCBI Taxonomy" id="479893"/>
    <lineage>
        <taxon>Bacteria</taxon>
        <taxon>Bacillati</taxon>
        <taxon>Mycoplasmatota</taxon>
        <taxon>Mollicutes</taxon>
        <taxon>Acholeplasmatales</taxon>
        <taxon>Acholeplasmataceae</taxon>
        <taxon>Candidatus Phytoplasma</taxon>
        <taxon>16SrIII (X-disease group)</taxon>
    </lineage>
</organism>
<comment type="caution">
    <text evidence="15">The sequence shown here is derived from an EMBL/GenBank/DDBJ whole genome shotgun (WGS) entry which is preliminary data.</text>
</comment>
<keyword evidence="8 11" id="KW-0235">DNA replication</keyword>
<comment type="subcellular location">
    <subcellularLocation>
        <location evidence="2 11">Cytoplasm</location>
    </subcellularLocation>
</comment>
<evidence type="ECO:0000256" key="2">
    <source>
        <dbReference type="ARBA" id="ARBA00004496"/>
    </source>
</evidence>
<dbReference type="SMART" id="SM00480">
    <property type="entry name" value="POL3Bc"/>
    <property type="match status" value="1"/>
</dbReference>
<keyword evidence="5 11" id="KW-0963">Cytoplasm</keyword>
<gene>
    <name evidence="15" type="primary">dnaN</name>
    <name evidence="15" type="ORF">HR065_01765</name>
</gene>
<dbReference type="InterPro" id="IPR022637">
    <property type="entry name" value="DNA_polIII_beta_cen"/>
</dbReference>
<keyword evidence="9 11" id="KW-0239">DNA-directed DNA polymerase</keyword>
<dbReference type="CDD" id="cd00140">
    <property type="entry name" value="beta_clamp"/>
    <property type="match status" value="1"/>
</dbReference>
<evidence type="ECO:0000256" key="5">
    <source>
        <dbReference type="ARBA" id="ARBA00022490"/>
    </source>
</evidence>
<keyword evidence="10" id="KW-0238">DNA-binding</keyword>
<evidence type="ECO:0000313" key="16">
    <source>
        <dbReference type="Proteomes" id="UP000568109"/>
    </source>
</evidence>
<dbReference type="PANTHER" id="PTHR30478">
    <property type="entry name" value="DNA POLYMERASE III SUBUNIT BETA"/>
    <property type="match status" value="1"/>
</dbReference>
<evidence type="ECO:0000259" key="14">
    <source>
        <dbReference type="Pfam" id="PF02768"/>
    </source>
</evidence>
<dbReference type="InterPro" id="IPR022634">
    <property type="entry name" value="DNA_polIII_beta_N"/>
</dbReference>
<comment type="similarity">
    <text evidence="3 11">Belongs to the beta sliding clamp family.</text>
</comment>
<feature type="domain" description="DNA polymerase III beta sliding clamp N-terminal" evidence="12">
    <location>
        <begin position="1"/>
        <end position="122"/>
    </location>
</feature>
<comment type="function">
    <text evidence="1 11">Confers DNA tethering and processivity to DNA polymerases and other proteins. Acts as a clamp, forming a ring around DNA (a reaction catalyzed by the clamp-loading complex) which diffuses in an ATP-independent manner freely and bidirectionally along dsDNA. Initially characterized for its ability to contact the catalytic subunit of DNA polymerase III (Pol III), a complex, multichain enzyme responsible for most of the replicative synthesis in bacteria; Pol III exhibits 3'-5' exonuclease proofreading activity. The beta chain is required for initiation of replication as well as for processivity of DNA replication.</text>
</comment>
<dbReference type="GO" id="GO:0003887">
    <property type="term" value="F:DNA-directed DNA polymerase activity"/>
    <property type="evidence" value="ECO:0007669"/>
    <property type="project" value="UniProtKB-UniRule"/>
</dbReference>
<dbReference type="GO" id="GO:0005737">
    <property type="term" value="C:cytoplasm"/>
    <property type="evidence" value="ECO:0007669"/>
    <property type="project" value="UniProtKB-SubCell"/>
</dbReference>
<dbReference type="Pfam" id="PF02768">
    <property type="entry name" value="DNA_pol3_beta_3"/>
    <property type="match status" value="1"/>
</dbReference>
<dbReference type="GO" id="GO:0008408">
    <property type="term" value="F:3'-5' exonuclease activity"/>
    <property type="evidence" value="ECO:0007669"/>
    <property type="project" value="InterPro"/>
</dbReference>
<evidence type="ECO:0000256" key="7">
    <source>
        <dbReference type="ARBA" id="ARBA00022695"/>
    </source>
</evidence>
<name>A0A851HA30_9MOLU</name>
<evidence type="ECO:0000256" key="8">
    <source>
        <dbReference type="ARBA" id="ARBA00022705"/>
    </source>
</evidence>
<dbReference type="NCBIfam" id="TIGR00663">
    <property type="entry name" value="dnan"/>
    <property type="match status" value="1"/>
</dbReference>
<sequence>MNFEIKKEVLLHFLLQIQKILPTKTFFPVYYNIKIEIQEDVLFLEVINMNIAARLEIKDESLKVKKTGSLIVIGKYFIDIIKKIDSPLIKISSMDNKLLVIKTLPSSEYKLKMMNFNDFPSIDFAFNFEKFFLLKSDFLKKLIKEAVIVTSKDKQKIILTGVNLIYKKPFLTALSTDSFRISQKRIELNLDYPDFNIVIPSKSLEEMNKLLEQQKDENIKIAINEQKLFLCSESLLFQTILLEGNFPLMQQIKEENFSSFVKLKKEDLTKTLERLSLFLPKEENIFNNIVHLNIDQNQKIEIFSGSEEIGNASEEILLLEDKVEENIKTAFNVKHLEEILKVFPTKEIKIHFDNSAKPFIISSEEDKTLLYLILPFL</sequence>